<feature type="compositionally biased region" description="Polar residues" evidence="1">
    <location>
        <begin position="331"/>
        <end position="344"/>
    </location>
</feature>
<organism evidence="2 3">
    <name type="scientific">Alternaria panax</name>
    <dbReference type="NCBI Taxonomy" id="48097"/>
    <lineage>
        <taxon>Eukaryota</taxon>
        <taxon>Fungi</taxon>
        <taxon>Dikarya</taxon>
        <taxon>Ascomycota</taxon>
        <taxon>Pezizomycotina</taxon>
        <taxon>Dothideomycetes</taxon>
        <taxon>Pleosporomycetidae</taxon>
        <taxon>Pleosporales</taxon>
        <taxon>Pleosporineae</taxon>
        <taxon>Pleosporaceae</taxon>
        <taxon>Alternaria</taxon>
        <taxon>Alternaria sect. Panax</taxon>
    </lineage>
</organism>
<keyword evidence="3" id="KW-1185">Reference proteome</keyword>
<evidence type="ECO:0000256" key="1">
    <source>
        <dbReference type="SAM" id="MobiDB-lite"/>
    </source>
</evidence>
<feature type="compositionally biased region" description="Basic and acidic residues" evidence="1">
    <location>
        <begin position="50"/>
        <end position="59"/>
    </location>
</feature>
<feature type="compositionally biased region" description="Low complexity" evidence="1">
    <location>
        <begin position="565"/>
        <end position="574"/>
    </location>
</feature>
<evidence type="ECO:0000313" key="2">
    <source>
        <dbReference type="EMBL" id="KAG9193446.1"/>
    </source>
</evidence>
<feature type="region of interest" description="Disordered" evidence="1">
    <location>
        <begin position="501"/>
        <end position="529"/>
    </location>
</feature>
<evidence type="ECO:0000313" key="3">
    <source>
        <dbReference type="Proteomes" id="UP001199106"/>
    </source>
</evidence>
<dbReference type="Proteomes" id="UP001199106">
    <property type="component" value="Unassembled WGS sequence"/>
</dbReference>
<gene>
    <name evidence="2" type="ORF">G6011_03481</name>
</gene>
<reference evidence="2" key="1">
    <citation type="submission" date="2021-07" db="EMBL/GenBank/DDBJ databases">
        <title>Genome Resource of American Ginseng Black Spot Pathogen Alternaria panax.</title>
        <authorList>
            <person name="Qiu C."/>
            <person name="Wang W."/>
            <person name="Liu Z."/>
        </authorList>
    </citation>
    <scope>NUCLEOTIDE SEQUENCE</scope>
    <source>
        <strain evidence="2">BNCC115425</strain>
    </source>
</reference>
<dbReference type="AlphaFoldDB" id="A0AAD4NR46"/>
<proteinExistence type="predicted"/>
<dbReference type="EMBL" id="JAANER010000002">
    <property type="protein sequence ID" value="KAG9193446.1"/>
    <property type="molecule type" value="Genomic_DNA"/>
</dbReference>
<sequence length="774" mass="84623">MPTLDSTLPTARLFVPESLHWADLPTAAPTETEGTRLKYFQRKIGRPKLESRNFEDRRPSTTIPRETPDDLSRDFPAIRTTYHFADYVLSSEKASSDTLAFVSIIQQVRQDIDEATRLYLSSAVSNFLDAYPSKRRWIEGSLLEVRSALNDIGMDMDTAWGHDGDGGTVASKRKLEWGLKNQKKLLKKRQQLDQCHTQLTGAIYVMQTAELCGKPGVIAEDPIFEAPVRPWVPHDERDALRGPYSRQKYRTASHTNLFGSNVSLVAEVEKDNVETSSINSVPVELAGSTPADLDLAESQNLQAFLSPRMSREFHTESSALHRRPRARTDNSRQSATRESGSRASIDVATSFSKVADTSIERNDSTLSTQATVSVPMVARRYRATSIDIQRHTEKHRSLPSELPYLKSQPSLIDDLAGYVLPSAASDRLPSREWAASPTLSVPSISLTSSPTIGHALPVVPETTSILDAGTSGLPSPATEAAEAQLAFGQLVTSNVGTIKYPQHENRDVSTSSTRMEASSPRRISSDSAEHATLPSSYYATSVHTLRSPSSLFNVTVVTDDEPICRPSSQRPSQRISKRMSQTSSRRSFNAAPSPTIATVTQTPAAPTNPGELSHQDAAPSAVAPLSSPRIITEDASQPMPVDPTEIPEELDDEEVMLSVLQQRLRSCKRIKTMAEDLVRQASAAEATHQATNTERAILSPPVWQEQQTSASRPDVQVDIAHTVSSATVELAASPVASSGSQDIDEEKKLMSAQAKRRAAHARRMQLAFGDGSTA</sequence>
<feature type="compositionally biased region" description="Polar residues" evidence="1">
    <location>
        <begin position="508"/>
        <end position="522"/>
    </location>
</feature>
<feature type="compositionally biased region" description="Polar residues" evidence="1">
    <location>
        <begin position="578"/>
        <end position="605"/>
    </location>
</feature>
<comment type="caution">
    <text evidence="2">The sequence shown here is derived from an EMBL/GenBank/DDBJ whole genome shotgun (WGS) entry which is preliminary data.</text>
</comment>
<feature type="region of interest" description="Disordered" evidence="1">
    <location>
        <begin position="732"/>
        <end position="756"/>
    </location>
</feature>
<protein>
    <submittedName>
        <fullName evidence="2">Uncharacterized protein</fullName>
    </submittedName>
</protein>
<feature type="region of interest" description="Disordered" evidence="1">
    <location>
        <begin position="312"/>
        <end position="344"/>
    </location>
</feature>
<feature type="region of interest" description="Disordered" evidence="1">
    <location>
        <begin position="561"/>
        <end position="619"/>
    </location>
</feature>
<name>A0AAD4NR46_9PLEO</name>
<feature type="region of interest" description="Disordered" evidence="1">
    <location>
        <begin position="50"/>
        <end position="71"/>
    </location>
</feature>
<accession>A0AAD4NR46</accession>